<dbReference type="GO" id="GO:0030170">
    <property type="term" value="F:pyridoxal phosphate binding"/>
    <property type="evidence" value="ECO:0007669"/>
    <property type="project" value="InterPro"/>
</dbReference>
<proteinExistence type="inferred from homology"/>
<evidence type="ECO:0000256" key="1">
    <source>
        <dbReference type="ARBA" id="ARBA00001933"/>
    </source>
</evidence>
<gene>
    <name evidence="6" type="ORF">MNBD_GAMMA22-1074</name>
</gene>
<dbReference type="Gene3D" id="3.90.1150.10">
    <property type="entry name" value="Aspartate Aminotransferase, domain 1"/>
    <property type="match status" value="1"/>
</dbReference>
<evidence type="ECO:0000256" key="2">
    <source>
        <dbReference type="ARBA" id="ARBA00022576"/>
    </source>
</evidence>
<comment type="cofactor">
    <cofactor evidence="1">
        <name>pyridoxal 5'-phosphate</name>
        <dbReference type="ChEBI" id="CHEBI:597326"/>
    </cofactor>
</comment>
<dbReference type="PROSITE" id="PS00599">
    <property type="entry name" value="AA_TRANSFER_CLASS_2"/>
    <property type="match status" value="1"/>
</dbReference>
<keyword evidence="3 6" id="KW-0808">Transferase</keyword>
<protein>
    <submittedName>
        <fullName evidence="6">Histidinol-phosphate aminotransferase</fullName>
        <ecNumber evidence="6">2.6.1.9</ecNumber>
    </submittedName>
</protein>
<dbReference type="SUPFAM" id="SSF53383">
    <property type="entry name" value="PLP-dependent transferases"/>
    <property type="match status" value="1"/>
</dbReference>
<dbReference type="GO" id="GO:0000105">
    <property type="term" value="P:L-histidine biosynthetic process"/>
    <property type="evidence" value="ECO:0007669"/>
    <property type="project" value="InterPro"/>
</dbReference>
<accession>A0A3B1A2K6</accession>
<dbReference type="PANTHER" id="PTHR43643:SF3">
    <property type="entry name" value="HISTIDINOL-PHOSPHATE AMINOTRANSFERASE"/>
    <property type="match status" value="1"/>
</dbReference>
<dbReference type="AlphaFoldDB" id="A0A3B1A2K6"/>
<dbReference type="InterPro" id="IPR050106">
    <property type="entry name" value="HistidinolP_aminotransfase"/>
</dbReference>
<keyword evidence="4" id="KW-0663">Pyridoxal phosphate</keyword>
<evidence type="ECO:0000256" key="4">
    <source>
        <dbReference type="ARBA" id="ARBA00022898"/>
    </source>
</evidence>
<dbReference type="Gene3D" id="3.40.640.10">
    <property type="entry name" value="Type I PLP-dependent aspartate aminotransferase-like (Major domain)"/>
    <property type="match status" value="1"/>
</dbReference>
<evidence type="ECO:0000259" key="5">
    <source>
        <dbReference type="Pfam" id="PF00155"/>
    </source>
</evidence>
<dbReference type="Pfam" id="PF00155">
    <property type="entry name" value="Aminotran_1_2"/>
    <property type="match status" value="1"/>
</dbReference>
<keyword evidence="2 6" id="KW-0032">Aminotransferase</keyword>
<dbReference type="GO" id="GO:0004400">
    <property type="term" value="F:histidinol-phosphate transaminase activity"/>
    <property type="evidence" value="ECO:0007669"/>
    <property type="project" value="UniProtKB-EC"/>
</dbReference>
<evidence type="ECO:0000256" key="3">
    <source>
        <dbReference type="ARBA" id="ARBA00022679"/>
    </source>
</evidence>
<reference evidence="6" key="1">
    <citation type="submission" date="2018-06" db="EMBL/GenBank/DDBJ databases">
        <authorList>
            <person name="Zhirakovskaya E."/>
        </authorList>
    </citation>
    <scope>NUCLEOTIDE SEQUENCE</scope>
</reference>
<dbReference type="HAMAP" id="MF_01023">
    <property type="entry name" value="HisC_aminotrans_2"/>
    <property type="match status" value="1"/>
</dbReference>
<dbReference type="EMBL" id="UOFS01000042">
    <property type="protein sequence ID" value="VAW99988.1"/>
    <property type="molecule type" value="Genomic_DNA"/>
</dbReference>
<dbReference type="InterPro" id="IPR001917">
    <property type="entry name" value="Aminotrans_II_pyridoxalP_BS"/>
</dbReference>
<organism evidence="6">
    <name type="scientific">hydrothermal vent metagenome</name>
    <dbReference type="NCBI Taxonomy" id="652676"/>
    <lineage>
        <taxon>unclassified sequences</taxon>
        <taxon>metagenomes</taxon>
        <taxon>ecological metagenomes</taxon>
    </lineage>
</organism>
<evidence type="ECO:0000313" key="6">
    <source>
        <dbReference type="EMBL" id="VAW99988.1"/>
    </source>
</evidence>
<feature type="domain" description="Aminotransferase class I/classII large" evidence="5">
    <location>
        <begin position="25"/>
        <end position="342"/>
    </location>
</feature>
<dbReference type="NCBIfam" id="TIGR01141">
    <property type="entry name" value="hisC"/>
    <property type="match status" value="1"/>
</dbReference>
<dbReference type="InterPro" id="IPR015422">
    <property type="entry name" value="PyrdxlP-dep_Trfase_small"/>
</dbReference>
<dbReference type="CDD" id="cd00609">
    <property type="entry name" value="AAT_like"/>
    <property type="match status" value="1"/>
</dbReference>
<dbReference type="PANTHER" id="PTHR43643">
    <property type="entry name" value="HISTIDINOL-PHOSPHATE AMINOTRANSFERASE 2"/>
    <property type="match status" value="1"/>
</dbReference>
<dbReference type="InterPro" id="IPR004839">
    <property type="entry name" value="Aminotransferase_I/II_large"/>
</dbReference>
<name>A0A3B1A2K6_9ZZZZ</name>
<dbReference type="InterPro" id="IPR005861">
    <property type="entry name" value="HisP_aminotrans"/>
</dbReference>
<dbReference type="InterPro" id="IPR015424">
    <property type="entry name" value="PyrdxlP-dep_Trfase"/>
</dbReference>
<sequence length="356" mass="40305">MTKFWSELTKQLQPYEAGEQPQDQHYLKLNTNENPFPPSEKALARIKQCAADGLRLYPDPDAQNLKQAISKLHSIKQDTIFVGNGSDEVLALSFMAFFKQQQAITFPDISYSFYPVYCKLFEIEYNCFELNSNFEIDLAAIPKNSGGIIFPNPNAPTSLYYEISKIEILLQRYPDIVVIIDEAYIDFGGQSCIALIDKYPNLLVIQTLSKSRSLAGLRVGYAVANSNLIAGLERVKNSFNSYPLDLLAIEGAVAAIEDVDYFTQCCDDIISTRQWLAVELTQLGFTVLPSKTNFVFVTHRSQSAKKLYQQLKQQAVLVRYFDKPKIDAYLRITIGLRSDMELFLKKLKPLLAMDVV</sequence>
<dbReference type="EC" id="2.6.1.9" evidence="6"/>
<dbReference type="InterPro" id="IPR015421">
    <property type="entry name" value="PyrdxlP-dep_Trfase_major"/>
</dbReference>